<dbReference type="InterPro" id="IPR007110">
    <property type="entry name" value="Ig-like_dom"/>
</dbReference>
<feature type="domain" description="Ig-like" evidence="1">
    <location>
        <begin position="111"/>
        <end position="206"/>
    </location>
</feature>
<feature type="non-terminal residue" evidence="2">
    <location>
        <position position="218"/>
    </location>
</feature>
<name>A0ABD0NH18_CIRMR</name>
<dbReference type="Pfam" id="PF13927">
    <property type="entry name" value="Ig_3"/>
    <property type="match status" value="1"/>
</dbReference>
<dbReference type="PROSITE" id="PS50835">
    <property type="entry name" value="IG_LIKE"/>
    <property type="match status" value="1"/>
</dbReference>
<evidence type="ECO:0000259" key="1">
    <source>
        <dbReference type="PROSITE" id="PS50835"/>
    </source>
</evidence>
<sequence length="218" mass="24589">LSGVYAVPVSVSVTEGDLVTLHTEFERKHQESIKWYFSSVRIAQISEDLVCTDVQCNEGTERFRDRLKLDHQTGSLTITNITNTDSGEYKLNIISNIDREKIFNVSITDVPAAELYEIKEGESVTLYAGVTKPPNDVMTWHFNDTLIAEITGDPSKICTKDQCNKRFRDRLKLDHQTGSLTITNIRITDSGEYKLKININSSSTFSITTVKRFSVSIT</sequence>
<dbReference type="Pfam" id="PF07686">
    <property type="entry name" value="V-set"/>
    <property type="match status" value="1"/>
</dbReference>
<organism evidence="2 3">
    <name type="scientific">Cirrhinus mrigala</name>
    <name type="common">Mrigala</name>
    <dbReference type="NCBI Taxonomy" id="683832"/>
    <lineage>
        <taxon>Eukaryota</taxon>
        <taxon>Metazoa</taxon>
        <taxon>Chordata</taxon>
        <taxon>Craniata</taxon>
        <taxon>Vertebrata</taxon>
        <taxon>Euteleostomi</taxon>
        <taxon>Actinopterygii</taxon>
        <taxon>Neopterygii</taxon>
        <taxon>Teleostei</taxon>
        <taxon>Ostariophysi</taxon>
        <taxon>Cypriniformes</taxon>
        <taxon>Cyprinidae</taxon>
        <taxon>Labeoninae</taxon>
        <taxon>Labeonini</taxon>
        <taxon>Cirrhinus</taxon>
    </lineage>
</organism>
<feature type="non-terminal residue" evidence="2">
    <location>
        <position position="1"/>
    </location>
</feature>
<comment type="caution">
    <text evidence="2">The sequence shown here is derived from an EMBL/GenBank/DDBJ whole genome shotgun (WGS) entry which is preliminary data.</text>
</comment>
<evidence type="ECO:0000313" key="2">
    <source>
        <dbReference type="EMBL" id="KAL0161267.1"/>
    </source>
</evidence>
<evidence type="ECO:0000313" key="3">
    <source>
        <dbReference type="Proteomes" id="UP001529510"/>
    </source>
</evidence>
<dbReference type="Gene3D" id="2.60.40.10">
    <property type="entry name" value="Immunoglobulins"/>
    <property type="match status" value="2"/>
</dbReference>
<dbReference type="PANTHER" id="PTHR21063:SF4">
    <property type="entry name" value="CD48 ANTIGEN-RELATED"/>
    <property type="match status" value="1"/>
</dbReference>
<proteinExistence type="predicted"/>
<dbReference type="Proteomes" id="UP001529510">
    <property type="component" value="Unassembled WGS sequence"/>
</dbReference>
<dbReference type="InterPro" id="IPR013106">
    <property type="entry name" value="Ig_V-set"/>
</dbReference>
<dbReference type="AlphaFoldDB" id="A0ABD0NH18"/>
<dbReference type="SMART" id="SM00409">
    <property type="entry name" value="IG"/>
    <property type="match status" value="2"/>
</dbReference>
<dbReference type="InterPro" id="IPR013783">
    <property type="entry name" value="Ig-like_fold"/>
</dbReference>
<dbReference type="EMBL" id="JAMKFB020000022">
    <property type="protein sequence ID" value="KAL0161267.1"/>
    <property type="molecule type" value="Genomic_DNA"/>
</dbReference>
<dbReference type="InterPro" id="IPR036179">
    <property type="entry name" value="Ig-like_dom_sf"/>
</dbReference>
<gene>
    <name evidence="2" type="ORF">M9458_044992</name>
</gene>
<dbReference type="PANTHER" id="PTHR21063">
    <property type="entry name" value="LFA-3"/>
    <property type="match status" value="1"/>
</dbReference>
<accession>A0ABD0NH18</accession>
<dbReference type="SUPFAM" id="SSF48726">
    <property type="entry name" value="Immunoglobulin"/>
    <property type="match status" value="2"/>
</dbReference>
<keyword evidence="3" id="KW-1185">Reference proteome</keyword>
<protein>
    <recommendedName>
        <fullName evidence="1">Ig-like domain-containing protein</fullName>
    </recommendedName>
</protein>
<reference evidence="2 3" key="1">
    <citation type="submission" date="2024-05" db="EMBL/GenBank/DDBJ databases">
        <title>Genome sequencing and assembly of Indian major carp, Cirrhinus mrigala (Hamilton, 1822).</title>
        <authorList>
            <person name="Mohindra V."/>
            <person name="Chowdhury L.M."/>
            <person name="Lal K."/>
            <person name="Jena J.K."/>
        </authorList>
    </citation>
    <scope>NUCLEOTIDE SEQUENCE [LARGE SCALE GENOMIC DNA]</scope>
    <source>
        <strain evidence="2">CM1030</strain>
        <tissue evidence="2">Blood</tissue>
    </source>
</reference>
<dbReference type="InterPro" id="IPR003599">
    <property type="entry name" value="Ig_sub"/>
</dbReference>